<keyword evidence="10" id="KW-0808">Transferase</keyword>
<dbReference type="Gene3D" id="3.90.400.10">
    <property type="entry name" value="Oligo-1,6-glucosidase, Domain 2"/>
    <property type="match status" value="1"/>
</dbReference>
<keyword evidence="5" id="KW-0106">Calcium</keyword>
<evidence type="ECO:0000256" key="3">
    <source>
        <dbReference type="ARBA" id="ARBA00012619"/>
    </source>
</evidence>
<dbReference type="InterPro" id="IPR032091">
    <property type="entry name" value="Malt_amylase-like_C"/>
</dbReference>
<dbReference type="EMBL" id="VLNY01000008">
    <property type="protein sequence ID" value="KAA0021742.1"/>
    <property type="molecule type" value="Genomic_DNA"/>
</dbReference>
<feature type="region of interest" description="Disordered" evidence="8">
    <location>
        <begin position="1"/>
        <end position="30"/>
    </location>
</feature>
<dbReference type="SMART" id="SM00642">
    <property type="entry name" value="Aamy"/>
    <property type="match status" value="1"/>
</dbReference>
<evidence type="ECO:0000256" key="2">
    <source>
        <dbReference type="ARBA" id="ARBA00005496"/>
    </source>
</evidence>
<keyword evidence="4" id="KW-0479">Metal-binding</keyword>
<dbReference type="PANTHER" id="PTHR10357">
    <property type="entry name" value="ALPHA-AMYLASE FAMILY MEMBER"/>
    <property type="match status" value="1"/>
</dbReference>
<evidence type="ECO:0000313" key="11">
    <source>
        <dbReference type="Proteomes" id="UP000322244"/>
    </source>
</evidence>
<dbReference type="GO" id="GO:0005975">
    <property type="term" value="P:carbohydrate metabolic process"/>
    <property type="evidence" value="ECO:0007669"/>
    <property type="project" value="InterPro"/>
</dbReference>
<dbReference type="Pfam" id="PF16657">
    <property type="entry name" value="Malt_amylase_C"/>
    <property type="match status" value="1"/>
</dbReference>
<reference evidence="10 11" key="1">
    <citation type="submission" date="2019-07" db="EMBL/GenBank/DDBJ databases">
        <title>Rhodococcus cavernicolus sp. nov., isolated from a cave.</title>
        <authorList>
            <person name="Lee S.D."/>
        </authorList>
    </citation>
    <scope>NUCLEOTIDE SEQUENCE [LARGE SCALE GENOMIC DNA]</scope>
    <source>
        <strain evidence="10 11">C1-24</strain>
    </source>
</reference>
<dbReference type="SUPFAM" id="SSF51011">
    <property type="entry name" value="Glycosyl hydrolase domain"/>
    <property type="match status" value="1"/>
</dbReference>
<dbReference type="GO" id="GO:0016740">
    <property type="term" value="F:transferase activity"/>
    <property type="evidence" value="ECO:0007669"/>
    <property type="project" value="UniProtKB-KW"/>
</dbReference>
<feature type="compositionally biased region" description="Polar residues" evidence="8">
    <location>
        <begin position="8"/>
        <end position="23"/>
    </location>
</feature>
<dbReference type="EC" id="5.4.99.16" evidence="3"/>
<name>A0A5A7S9B3_9NOCA</name>
<dbReference type="AlphaFoldDB" id="A0A5A7S9B3"/>
<evidence type="ECO:0000256" key="5">
    <source>
        <dbReference type="ARBA" id="ARBA00022837"/>
    </source>
</evidence>
<evidence type="ECO:0000256" key="7">
    <source>
        <dbReference type="ARBA" id="ARBA00031378"/>
    </source>
</evidence>
<evidence type="ECO:0000313" key="10">
    <source>
        <dbReference type="EMBL" id="KAA0021742.1"/>
    </source>
</evidence>
<organism evidence="10 11">
    <name type="scientific">Antrihabitans cavernicola</name>
    <dbReference type="NCBI Taxonomy" id="2495913"/>
    <lineage>
        <taxon>Bacteria</taxon>
        <taxon>Bacillati</taxon>
        <taxon>Actinomycetota</taxon>
        <taxon>Actinomycetes</taxon>
        <taxon>Mycobacteriales</taxon>
        <taxon>Nocardiaceae</taxon>
        <taxon>Antrihabitans</taxon>
    </lineage>
</organism>
<sequence length="623" mass="71112">MPLEDSSRSQVEPRSGAEQSSPSGHEHTDDGHLVESQAADFAHAKPLQVDHQWFKTAVFYEVLVRAFSDSSNDGTGDLRGLTDKLDYLSWLGVDCLWLPPFCDSPLRDGGYDIRDFRVVLPEFGTVEDFVELLEQAHRRGIRIITDLVMNHTSDEHAWFQESRSDPDGPYGDFYVWSDTDDRYPDARIIFVDTEISNWTWDPVRRQYYWHRFFSHQPDLNYDNPAVQDAMIDVLRFWLDLGIDGFRLDAVPYLFERDGTNCENLPETHAFLKKCRGVVEAEYPGRVLLAEANQWPADVVEYFGEPEHGDECHMAFHFPLMPRIFMAVRRQNRIPISEILAQTPAIPSSAQWGIFLRNHDELTLEMVTDDERDYMYAEYARDPRMKANIGIRRRLAPLLENDRNQLELFTALLLSLPGSPMLYYGDEIGMGDNIWLGDRDSVRTPMQWTPDRNAGFSRADPGRMYLPVIMDPTYGYQSVNVEAQMNSTNTLLHWTRRMIQVRKQHPAFGLGTFTELGSSNPAVLSYLRELAPSSAERRYSDVILCVNNLSRFPQAVILDLAVFEGRIPVELTGSVPFPKIGDDGYMITLPGHGFYWFALQPDPTADGTPTVHPVSSEAEAAVQP</sequence>
<dbReference type="CDD" id="cd11334">
    <property type="entry name" value="AmyAc_TreS"/>
    <property type="match status" value="1"/>
</dbReference>
<dbReference type="OrthoDB" id="9043248at2"/>
<comment type="catalytic activity">
    <reaction evidence="1">
        <text>D-maltose = alpha,alpha-trehalose</text>
        <dbReference type="Rhea" id="RHEA:15145"/>
        <dbReference type="ChEBI" id="CHEBI:16551"/>
        <dbReference type="ChEBI" id="CHEBI:17306"/>
        <dbReference type="EC" id="5.4.99.16"/>
    </reaction>
</comment>
<dbReference type="InterPro" id="IPR006047">
    <property type="entry name" value="GH13_cat_dom"/>
</dbReference>
<dbReference type="RefSeq" id="WP_149431609.1">
    <property type="nucleotide sequence ID" value="NZ_VLNY01000008.1"/>
</dbReference>
<feature type="domain" description="Glycosyl hydrolase family 13 catalytic" evidence="9">
    <location>
        <begin position="61"/>
        <end position="462"/>
    </location>
</feature>
<comment type="caution">
    <text evidence="10">The sequence shown here is derived from an EMBL/GenBank/DDBJ whole genome shotgun (WGS) entry which is preliminary data.</text>
</comment>
<dbReference type="GO" id="GO:0047471">
    <property type="term" value="F:maltose alpha-D-glucosyltransferase activity"/>
    <property type="evidence" value="ECO:0007669"/>
    <property type="project" value="UniProtKB-EC"/>
</dbReference>
<comment type="similarity">
    <text evidence="2">Belongs to the glycosyl hydrolase 13 family. TreS subfamily.</text>
</comment>
<dbReference type="InterPro" id="IPR013780">
    <property type="entry name" value="Glyco_hydro_b"/>
</dbReference>
<dbReference type="InterPro" id="IPR045857">
    <property type="entry name" value="O16G_dom_2"/>
</dbReference>
<accession>A0A5A7S9B3</accession>
<protein>
    <recommendedName>
        <fullName evidence="3">maltose alpha-D-glucosyltransferase</fullName>
        <ecNumber evidence="3">5.4.99.16</ecNumber>
    </recommendedName>
    <alternativeName>
        <fullName evidence="7">Maltose alpha-D-glucosyltransferase</fullName>
    </alternativeName>
</protein>
<keyword evidence="6 10" id="KW-0413">Isomerase</keyword>
<dbReference type="PANTHER" id="PTHR10357:SF219">
    <property type="entry name" value="MALTOSE ALPHA-D-GLUCOSYLTRANSFERASE"/>
    <property type="match status" value="1"/>
</dbReference>
<dbReference type="SUPFAM" id="SSF51445">
    <property type="entry name" value="(Trans)glycosidases"/>
    <property type="match status" value="1"/>
</dbReference>
<dbReference type="Gene3D" id="3.20.20.80">
    <property type="entry name" value="Glycosidases"/>
    <property type="match status" value="1"/>
</dbReference>
<dbReference type="Gene3D" id="2.60.40.1180">
    <property type="entry name" value="Golgi alpha-mannosidase II"/>
    <property type="match status" value="1"/>
</dbReference>
<dbReference type="Proteomes" id="UP000322244">
    <property type="component" value="Unassembled WGS sequence"/>
</dbReference>
<evidence type="ECO:0000256" key="4">
    <source>
        <dbReference type="ARBA" id="ARBA00022723"/>
    </source>
</evidence>
<dbReference type="InterPro" id="IPR012810">
    <property type="entry name" value="TreS/a-amylase_N"/>
</dbReference>
<evidence type="ECO:0000256" key="1">
    <source>
        <dbReference type="ARBA" id="ARBA00001595"/>
    </source>
</evidence>
<evidence type="ECO:0000256" key="6">
    <source>
        <dbReference type="ARBA" id="ARBA00023235"/>
    </source>
</evidence>
<proteinExistence type="inferred from homology"/>
<gene>
    <name evidence="10" type="primary">treS</name>
    <name evidence="10" type="ORF">FOY51_17825</name>
</gene>
<dbReference type="FunFam" id="3.20.20.80:FF:000055">
    <property type="entry name" value="Trehalose synthase"/>
    <property type="match status" value="1"/>
</dbReference>
<evidence type="ECO:0000259" key="9">
    <source>
        <dbReference type="SMART" id="SM00642"/>
    </source>
</evidence>
<dbReference type="GO" id="GO:0046872">
    <property type="term" value="F:metal ion binding"/>
    <property type="evidence" value="ECO:0007669"/>
    <property type="project" value="UniProtKB-KW"/>
</dbReference>
<dbReference type="InterPro" id="IPR017853">
    <property type="entry name" value="GH"/>
</dbReference>
<dbReference type="Pfam" id="PF00128">
    <property type="entry name" value="Alpha-amylase"/>
    <property type="match status" value="2"/>
</dbReference>
<dbReference type="NCBIfam" id="TIGR02456">
    <property type="entry name" value="treS_nterm"/>
    <property type="match status" value="1"/>
</dbReference>
<evidence type="ECO:0000256" key="8">
    <source>
        <dbReference type="SAM" id="MobiDB-lite"/>
    </source>
</evidence>
<keyword evidence="11" id="KW-1185">Reference proteome</keyword>